<accession>A0A5C5XNC1</accession>
<proteinExistence type="predicted"/>
<dbReference type="GO" id="GO:0016706">
    <property type="term" value="F:2-oxoglutarate-dependent dioxygenase activity"/>
    <property type="evidence" value="ECO:0007669"/>
    <property type="project" value="UniProtKB-ARBA"/>
</dbReference>
<comment type="cofactor">
    <cofactor evidence="1">
        <name>Fe(2+)</name>
        <dbReference type="ChEBI" id="CHEBI:29033"/>
    </cofactor>
</comment>
<keyword evidence="2" id="KW-0560">Oxidoreductase</keyword>
<dbReference type="PANTHER" id="PTHR20883:SF48">
    <property type="entry name" value="ECTOINE DIOXYGENASE"/>
    <property type="match status" value="1"/>
</dbReference>
<protein>
    <submittedName>
        <fullName evidence="2">Phytanoyl-CoA dioxygenase (PhyH)</fullName>
    </submittedName>
</protein>
<evidence type="ECO:0000313" key="3">
    <source>
        <dbReference type="Proteomes" id="UP000316095"/>
    </source>
</evidence>
<dbReference type="PANTHER" id="PTHR20883">
    <property type="entry name" value="PHYTANOYL-COA DIOXYGENASE DOMAIN CONTAINING 1"/>
    <property type="match status" value="1"/>
</dbReference>
<keyword evidence="3" id="KW-1185">Reference proteome</keyword>
<comment type="caution">
    <text evidence="2">The sequence shown here is derived from an EMBL/GenBank/DDBJ whole genome shotgun (WGS) entry which is preliminary data.</text>
</comment>
<dbReference type="AlphaFoldDB" id="A0A5C5XNC1"/>
<organism evidence="2 3">
    <name type="scientific">Rubinisphaera italica</name>
    <dbReference type="NCBI Taxonomy" id="2527969"/>
    <lineage>
        <taxon>Bacteria</taxon>
        <taxon>Pseudomonadati</taxon>
        <taxon>Planctomycetota</taxon>
        <taxon>Planctomycetia</taxon>
        <taxon>Planctomycetales</taxon>
        <taxon>Planctomycetaceae</taxon>
        <taxon>Rubinisphaera</taxon>
    </lineage>
</organism>
<name>A0A5C5XNC1_9PLAN</name>
<dbReference type="InterPro" id="IPR008775">
    <property type="entry name" value="Phytyl_CoA_dOase-like"/>
</dbReference>
<evidence type="ECO:0000313" key="2">
    <source>
        <dbReference type="EMBL" id="TWT63863.1"/>
    </source>
</evidence>
<dbReference type="Pfam" id="PF05721">
    <property type="entry name" value="PhyH"/>
    <property type="match status" value="1"/>
</dbReference>
<dbReference type="EMBL" id="SJPG01000001">
    <property type="protein sequence ID" value="TWT63863.1"/>
    <property type="molecule type" value="Genomic_DNA"/>
</dbReference>
<dbReference type="Proteomes" id="UP000316095">
    <property type="component" value="Unassembled WGS sequence"/>
</dbReference>
<dbReference type="Gene3D" id="2.60.120.620">
    <property type="entry name" value="q2cbj1_9rhob like domain"/>
    <property type="match status" value="1"/>
</dbReference>
<sequence>MTPIASIIEHVQQIERDGYAILGNVFCEEELAQIRKQIASAFASTSDSVRHRNGDVYAVRNVLSIYPAARSLWKKQPLLNLLERTLGKEYGLVRGLFFDKPPMQTWALPWHKDLLIAVQQESVKSDRYSRPRLRIGVPHSEPPLEVLQSMLTLRIHLDDMTAENGPLEVLPGSHHTGKDFRVAGFREEQLTCKSGDVLAIRPLVVHSSGRSHPETDQHRRILHLEFSGLKELPSGIKWWEFYD</sequence>
<dbReference type="GO" id="GO:0005506">
    <property type="term" value="F:iron ion binding"/>
    <property type="evidence" value="ECO:0007669"/>
    <property type="project" value="UniProtKB-ARBA"/>
</dbReference>
<reference evidence="2 3" key="1">
    <citation type="submission" date="2019-02" db="EMBL/GenBank/DDBJ databases">
        <title>Deep-cultivation of Planctomycetes and their phenomic and genomic characterization uncovers novel biology.</title>
        <authorList>
            <person name="Wiegand S."/>
            <person name="Jogler M."/>
            <person name="Boedeker C."/>
            <person name="Pinto D."/>
            <person name="Vollmers J."/>
            <person name="Rivas-Marin E."/>
            <person name="Kohn T."/>
            <person name="Peeters S.H."/>
            <person name="Heuer A."/>
            <person name="Rast P."/>
            <person name="Oberbeckmann S."/>
            <person name="Bunk B."/>
            <person name="Jeske O."/>
            <person name="Meyerdierks A."/>
            <person name="Storesund J.E."/>
            <person name="Kallscheuer N."/>
            <person name="Luecker S."/>
            <person name="Lage O.M."/>
            <person name="Pohl T."/>
            <person name="Merkel B.J."/>
            <person name="Hornburger P."/>
            <person name="Mueller R.-W."/>
            <person name="Bruemmer F."/>
            <person name="Labrenz M."/>
            <person name="Spormann A.M."/>
            <person name="Op Den Camp H."/>
            <person name="Overmann J."/>
            <person name="Amann R."/>
            <person name="Jetten M.S.M."/>
            <person name="Mascher T."/>
            <person name="Medema M.H."/>
            <person name="Devos D.P."/>
            <person name="Kaster A.-K."/>
            <person name="Ovreas L."/>
            <person name="Rohde M."/>
            <person name="Galperin M.Y."/>
            <person name="Jogler C."/>
        </authorList>
    </citation>
    <scope>NUCLEOTIDE SEQUENCE [LARGE SCALE GENOMIC DNA]</scope>
    <source>
        <strain evidence="2 3">Pan54</strain>
    </source>
</reference>
<evidence type="ECO:0000256" key="1">
    <source>
        <dbReference type="ARBA" id="ARBA00001954"/>
    </source>
</evidence>
<dbReference type="SUPFAM" id="SSF51197">
    <property type="entry name" value="Clavaminate synthase-like"/>
    <property type="match status" value="1"/>
</dbReference>
<keyword evidence="2" id="KW-0223">Dioxygenase</keyword>
<gene>
    <name evidence="2" type="ORF">Pan54_46220</name>
</gene>